<name>A0A9W7CYB4_9STRA</name>
<dbReference type="AlphaFoldDB" id="A0A9W7CYB4"/>
<protein>
    <submittedName>
        <fullName evidence="1">Unnamed protein product</fullName>
    </submittedName>
</protein>
<gene>
    <name evidence="1" type="ORF">Pfra01_001895100</name>
</gene>
<sequence>MLTEATTQKPRRASRDTWTIAGDAVAWAARRQTIKAQSTAEAEYVAACEAVMEGRGIINTLDEARHEINTKTYLRLGVDNTAAIVLAN</sequence>
<accession>A0A9W7CYB4</accession>
<comment type="caution">
    <text evidence="1">The sequence shown here is derived from an EMBL/GenBank/DDBJ whole genome shotgun (WGS) entry which is preliminary data.</text>
</comment>
<dbReference type="Proteomes" id="UP001165121">
    <property type="component" value="Unassembled WGS sequence"/>
</dbReference>
<proteinExistence type="predicted"/>
<reference evidence="1" key="1">
    <citation type="submission" date="2023-04" db="EMBL/GenBank/DDBJ databases">
        <title>Phytophthora fragariaefolia NBRC 109709.</title>
        <authorList>
            <person name="Ichikawa N."/>
            <person name="Sato H."/>
            <person name="Tonouchi N."/>
        </authorList>
    </citation>
    <scope>NUCLEOTIDE SEQUENCE</scope>
    <source>
        <strain evidence="1">NBRC 109709</strain>
    </source>
</reference>
<organism evidence="1 2">
    <name type="scientific">Phytophthora fragariaefolia</name>
    <dbReference type="NCBI Taxonomy" id="1490495"/>
    <lineage>
        <taxon>Eukaryota</taxon>
        <taxon>Sar</taxon>
        <taxon>Stramenopiles</taxon>
        <taxon>Oomycota</taxon>
        <taxon>Peronosporomycetes</taxon>
        <taxon>Peronosporales</taxon>
        <taxon>Peronosporaceae</taxon>
        <taxon>Phytophthora</taxon>
    </lineage>
</organism>
<evidence type="ECO:0000313" key="1">
    <source>
        <dbReference type="EMBL" id="GMF48719.1"/>
    </source>
</evidence>
<evidence type="ECO:0000313" key="2">
    <source>
        <dbReference type="Proteomes" id="UP001165121"/>
    </source>
</evidence>
<keyword evidence="2" id="KW-1185">Reference proteome</keyword>
<dbReference type="EMBL" id="BSXT01002397">
    <property type="protein sequence ID" value="GMF48719.1"/>
    <property type="molecule type" value="Genomic_DNA"/>
</dbReference>